<evidence type="ECO:0000256" key="15">
    <source>
        <dbReference type="SAM" id="Coils"/>
    </source>
</evidence>
<evidence type="ECO:0000256" key="1">
    <source>
        <dbReference type="ARBA" id="ARBA00005594"/>
    </source>
</evidence>
<evidence type="ECO:0000256" key="10">
    <source>
        <dbReference type="ARBA" id="ARBA00023274"/>
    </source>
</evidence>
<evidence type="ECO:0000256" key="8">
    <source>
        <dbReference type="ARBA" id="ARBA00022980"/>
    </source>
</evidence>
<evidence type="ECO:0000256" key="7">
    <source>
        <dbReference type="ARBA" id="ARBA00022917"/>
    </source>
</evidence>
<dbReference type="GO" id="GO:1990904">
    <property type="term" value="C:ribonucleoprotein complex"/>
    <property type="evidence" value="ECO:0007669"/>
    <property type="project" value="UniProtKB-KW"/>
</dbReference>
<evidence type="ECO:0000256" key="12">
    <source>
        <dbReference type="ARBA" id="ARBA00035261"/>
    </source>
</evidence>
<evidence type="ECO:0000256" key="3">
    <source>
        <dbReference type="ARBA" id="ARBA00013161"/>
    </source>
</evidence>
<dbReference type="Gene3D" id="3.30.70.600">
    <property type="entry name" value="Ribosomal protein S10 domain"/>
    <property type="match status" value="1"/>
</dbReference>
<name>A0A9P7YE14_9HELO</name>
<comment type="caution">
    <text evidence="17">The sequence shown here is derived from an EMBL/GenBank/DDBJ whole genome shotgun (WGS) entry which is preliminary data.</text>
</comment>
<dbReference type="InterPro" id="IPR050203">
    <property type="entry name" value="Trp-tRNA_synthetase"/>
</dbReference>
<dbReference type="InterPro" id="IPR014810">
    <property type="entry name" value="Fcf2_C"/>
</dbReference>
<dbReference type="GO" id="GO:0005840">
    <property type="term" value="C:ribosome"/>
    <property type="evidence" value="ECO:0007669"/>
    <property type="project" value="UniProtKB-KW"/>
</dbReference>
<dbReference type="Pfam" id="PF00579">
    <property type="entry name" value="tRNA-synt_1b"/>
    <property type="match status" value="2"/>
</dbReference>
<evidence type="ECO:0000259" key="16">
    <source>
        <dbReference type="SMART" id="SM01403"/>
    </source>
</evidence>
<dbReference type="Pfam" id="PF08698">
    <property type="entry name" value="Fcf2"/>
    <property type="match status" value="1"/>
</dbReference>
<keyword evidence="7" id="KW-0648">Protein biosynthesis</keyword>
<dbReference type="EC" id="6.1.1.2" evidence="3"/>
<sequence>MDEEELSDEQLQQLLKHAEQRLRAAEGKTGAKGISSSTRTNAKVTAGSDWFNLPRTNLTPELKRDLQLLKMRSVLDPKRFYKKDNSKLQIPKYSEVGTIIEGPTEYFTSRLTNKERKRTLVEEVLQDEQSTKRFKSNHRLESVTFVVAGDVSCNSPCWLSSRTPYCPRLFIKIKSTQCTFPQAQTWMLFLTQIRVQQPPLEHPLGRDLAQIGPNKSIDPPPDFRLPRSVQAVYLKPLRREAPYGVPVCDLQLRSYSVRNLEFFSDFCLRAAYYLGLPAFGPIPLPRITERWTVPRSSFIYKKSQENFERRTVRRLIQIKDGNPETVQIWLAFVKKHAYYGIGMKANVWEFSKLDGEDEGECEYDLGSEQIIELVNTENFRSATHGNAPYSKTPIPLQTVIFSGIQPTGIPHLGNYLGALQQWKKLQDEAHPTTKLFFCVVDLHAITTPQDPVVLRRRRREMMAALLAVGIRPERSTVFCQSEVPAHSELMWILSCTSSMGYLSRMTQWKVATHVPVGEDQSQHLEFAREQVTNFNYNYKSCLVPPRTIMSPAKRVMSLQEPTKKMSKSDPNDRSRILITDSLPTIRKNIMGAITDSLSETVSYNPIHRPGVVNLLELLSHFDSGGRSMKELAEVHDGMKLVKLKQMLVGAVDEGLGGIREEYERVLGEGERRWGSKGKRSVGLSGGYV</sequence>
<dbReference type="Proteomes" id="UP000824998">
    <property type="component" value="Unassembled WGS sequence"/>
</dbReference>
<keyword evidence="5" id="KW-0547">Nucleotide-binding</keyword>
<evidence type="ECO:0000256" key="2">
    <source>
        <dbReference type="ARBA" id="ARBA00007102"/>
    </source>
</evidence>
<dbReference type="AlphaFoldDB" id="A0A9P7YE14"/>
<comment type="similarity">
    <text evidence="2">Belongs to the universal ribosomal protein uS10 family.</text>
</comment>
<dbReference type="InterPro" id="IPR027486">
    <property type="entry name" value="Ribosomal_uS10_dom"/>
</dbReference>
<dbReference type="PROSITE" id="PS00178">
    <property type="entry name" value="AA_TRNA_LIGASE_I"/>
    <property type="match status" value="1"/>
</dbReference>
<dbReference type="CDD" id="cd00806">
    <property type="entry name" value="TrpRS_core"/>
    <property type="match status" value="1"/>
</dbReference>
<evidence type="ECO:0000256" key="5">
    <source>
        <dbReference type="ARBA" id="ARBA00022741"/>
    </source>
</evidence>
<dbReference type="GO" id="GO:0005524">
    <property type="term" value="F:ATP binding"/>
    <property type="evidence" value="ECO:0007669"/>
    <property type="project" value="UniProtKB-KW"/>
</dbReference>
<dbReference type="SMART" id="SM01403">
    <property type="entry name" value="Ribosomal_S10"/>
    <property type="match status" value="1"/>
</dbReference>
<dbReference type="InterPro" id="IPR001848">
    <property type="entry name" value="Ribosomal_uS10"/>
</dbReference>
<dbReference type="OrthoDB" id="15808at2759"/>
<dbReference type="HAMAP" id="MF_00508">
    <property type="entry name" value="Ribosomal_uS10"/>
    <property type="match status" value="1"/>
</dbReference>
<keyword evidence="8" id="KW-0689">Ribosomal protein</keyword>
<dbReference type="Pfam" id="PF00338">
    <property type="entry name" value="Ribosomal_S10"/>
    <property type="match status" value="1"/>
</dbReference>
<keyword evidence="10" id="KW-0687">Ribonucleoprotein</keyword>
<dbReference type="FunFam" id="3.30.70.600:FF:000003">
    <property type="entry name" value="30S ribosomal protein S10"/>
    <property type="match status" value="1"/>
</dbReference>
<evidence type="ECO:0000313" key="17">
    <source>
        <dbReference type="EMBL" id="KAG9231641.1"/>
    </source>
</evidence>
<comment type="similarity">
    <text evidence="1">Belongs to the class-I aminoacyl-tRNA synthetase family.</text>
</comment>
<feature type="domain" description="Small ribosomal subunit protein uS10" evidence="16">
    <location>
        <begin position="249"/>
        <end position="346"/>
    </location>
</feature>
<dbReference type="GO" id="GO:0005759">
    <property type="term" value="C:mitochondrial matrix"/>
    <property type="evidence" value="ECO:0007669"/>
    <property type="project" value="TreeGrafter"/>
</dbReference>
<dbReference type="Gene3D" id="1.10.240.10">
    <property type="entry name" value="Tyrosyl-Transfer RNA Synthetase"/>
    <property type="match status" value="1"/>
</dbReference>
<keyword evidence="18" id="KW-1185">Reference proteome</keyword>
<dbReference type="GO" id="GO:0070183">
    <property type="term" value="P:mitochondrial tryptophanyl-tRNA aminoacylation"/>
    <property type="evidence" value="ECO:0007669"/>
    <property type="project" value="TreeGrafter"/>
</dbReference>
<reference evidence="17" key="1">
    <citation type="journal article" date="2021" name="IMA Fungus">
        <title>Genomic characterization of three marine fungi, including Emericellopsis atlantica sp. nov. with signatures of a generalist lifestyle and marine biomass degradation.</title>
        <authorList>
            <person name="Hagestad O.C."/>
            <person name="Hou L."/>
            <person name="Andersen J.H."/>
            <person name="Hansen E.H."/>
            <person name="Altermark B."/>
            <person name="Li C."/>
            <person name="Kuhnert E."/>
            <person name="Cox R.J."/>
            <person name="Crous P.W."/>
            <person name="Spatafora J.W."/>
            <person name="Lail K."/>
            <person name="Amirebrahimi M."/>
            <person name="Lipzen A."/>
            <person name="Pangilinan J."/>
            <person name="Andreopoulos W."/>
            <person name="Hayes R.D."/>
            <person name="Ng V."/>
            <person name="Grigoriev I.V."/>
            <person name="Jackson S.A."/>
            <person name="Sutton T.D.S."/>
            <person name="Dobson A.D.W."/>
            <person name="Rama T."/>
        </authorList>
    </citation>
    <scope>NUCLEOTIDE SEQUENCE</scope>
    <source>
        <strain evidence="17">TRa018bII</strain>
    </source>
</reference>
<keyword evidence="6" id="KW-0067">ATP-binding</keyword>
<dbReference type="InterPro" id="IPR002306">
    <property type="entry name" value="Trp-tRNA-ligase"/>
</dbReference>
<dbReference type="GO" id="GO:0004830">
    <property type="term" value="F:tryptophan-tRNA ligase activity"/>
    <property type="evidence" value="ECO:0007669"/>
    <property type="project" value="UniProtKB-EC"/>
</dbReference>
<keyword evidence="15" id="KW-0175">Coiled coil</keyword>
<accession>A0A9P7YE14</accession>
<dbReference type="EMBL" id="MU251589">
    <property type="protein sequence ID" value="KAG9231641.1"/>
    <property type="molecule type" value="Genomic_DNA"/>
</dbReference>
<evidence type="ECO:0000256" key="14">
    <source>
        <dbReference type="ARBA" id="ARBA00078476"/>
    </source>
</evidence>
<evidence type="ECO:0000256" key="11">
    <source>
        <dbReference type="ARBA" id="ARBA00030268"/>
    </source>
</evidence>
<dbReference type="GO" id="GO:0003735">
    <property type="term" value="F:structural constituent of ribosome"/>
    <property type="evidence" value="ECO:0007669"/>
    <property type="project" value="InterPro"/>
</dbReference>
<dbReference type="InterPro" id="IPR001412">
    <property type="entry name" value="aa-tRNA-synth_I_CS"/>
</dbReference>
<dbReference type="SUPFAM" id="SSF54999">
    <property type="entry name" value="Ribosomal protein S10"/>
    <property type="match status" value="1"/>
</dbReference>
<keyword evidence="9" id="KW-0030">Aminoacyl-tRNA synthetase</keyword>
<keyword evidence="4" id="KW-0436">Ligase</keyword>
<evidence type="ECO:0000256" key="13">
    <source>
        <dbReference type="ARBA" id="ARBA00042916"/>
    </source>
</evidence>
<dbReference type="Gene3D" id="3.40.50.620">
    <property type="entry name" value="HUPs"/>
    <property type="match status" value="2"/>
</dbReference>
<dbReference type="PANTHER" id="PTHR43766:SF1">
    <property type="entry name" value="TRYPTOPHAN--TRNA LIGASE, MITOCHONDRIAL"/>
    <property type="match status" value="1"/>
</dbReference>
<evidence type="ECO:0000256" key="6">
    <source>
        <dbReference type="ARBA" id="ARBA00022840"/>
    </source>
</evidence>
<gene>
    <name evidence="17" type="ORF">BJ875DRAFT_506545</name>
</gene>
<evidence type="ECO:0000256" key="9">
    <source>
        <dbReference type="ARBA" id="ARBA00023146"/>
    </source>
</evidence>
<dbReference type="PRINTS" id="PR01039">
    <property type="entry name" value="TRNASYNTHTRP"/>
</dbReference>
<dbReference type="InterPro" id="IPR036838">
    <property type="entry name" value="Ribosomal_uS10_dom_sf"/>
</dbReference>
<evidence type="ECO:0000313" key="18">
    <source>
        <dbReference type="Proteomes" id="UP000824998"/>
    </source>
</evidence>
<protein>
    <recommendedName>
        <fullName evidence="12">Small ribosomal subunit protein uS10m</fullName>
        <ecNumber evidence="3">6.1.1.2</ecNumber>
    </recommendedName>
    <alternativeName>
        <fullName evidence="13">37S ribosomal protein S10, mitochondrial</fullName>
    </alternativeName>
    <alternativeName>
        <fullName evidence="14">Mitochondrial ribosomal small subunit protein 10</fullName>
    </alternativeName>
    <alternativeName>
        <fullName evidence="11">Tryptophanyl-tRNA synthetase</fullName>
    </alternativeName>
</protein>
<evidence type="ECO:0000256" key="4">
    <source>
        <dbReference type="ARBA" id="ARBA00022598"/>
    </source>
</evidence>
<dbReference type="InterPro" id="IPR014729">
    <property type="entry name" value="Rossmann-like_a/b/a_fold"/>
</dbReference>
<proteinExistence type="inferred from homology"/>
<dbReference type="PANTHER" id="PTHR43766">
    <property type="entry name" value="TRYPTOPHAN--TRNA LIGASE, MITOCHONDRIAL"/>
    <property type="match status" value="1"/>
</dbReference>
<dbReference type="SUPFAM" id="SSF52374">
    <property type="entry name" value="Nucleotidylyl transferase"/>
    <property type="match status" value="1"/>
</dbReference>
<dbReference type="InterPro" id="IPR002305">
    <property type="entry name" value="aa-tRNA-synth_Ic"/>
</dbReference>
<organism evidence="17 18">
    <name type="scientific">Amylocarpus encephaloides</name>
    <dbReference type="NCBI Taxonomy" id="45428"/>
    <lineage>
        <taxon>Eukaryota</taxon>
        <taxon>Fungi</taxon>
        <taxon>Dikarya</taxon>
        <taxon>Ascomycota</taxon>
        <taxon>Pezizomycotina</taxon>
        <taxon>Leotiomycetes</taxon>
        <taxon>Helotiales</taxon>
        <taxon>Helotiales incertae sedis</taxon>
        <taxon>Amylocarpus</taxon>
    </lineage>
</organism>
<feature type="coiled-coil region" evidence="15">
    <location>
        <begin position="1"/>
        <end position="28"/>
    </location>
</feature>